<feature type="signal peptide" evidence="1">
    <location>
        <begin position="1"/>
        <end position="17"/>
    </location>
</feature>
<protein>
    <recommendedName>
        <fullName evidence="2">Protein kinase domain-containing protein</fullName>
    </recommendedName>
</protein>
<sequence>MLLSIYLNIFLLIFLEAYKLDYKSNNNNNKKSYQANNKKSYQTNSKKSNLFNTIIEVFKLSNKDITYLESQFNFNSLELIYPKSLDRLRQMKRGVLGTKFKKDNSKLVAIKFEFDGAVRARYDKGTRLINCNYNNIKGDPTEKYIASLMQNSSNFIKFYTDLSRQFINGQNKINIYVYERLPKSQNLLQWTEKKRAENSNNNELEKSFRKHFGTIHQALSQLQKEGYIYTDFKPENVLLDTVNDKAYLIDLESVVSPKSKFVCLRTVAYTPPLYTTEGKFIDSDGLSSKALNHFFNEANVKFPHDRILSWTYCFSIYSLMCTKGADIFTPSFQQKYKHWSSDNFPFMTYFGCQTGQPSKMFIDLINGCLVKIPKKPIFERLQKHPWLANEIKN</sequence>
<keyword evidence="4" id="KW-1185">Reference proteome</keyword>
<organism evidence="3 4">
    <name type="scientific">Brachionus calyciflorus</name>
    <dbReference type="NCBI Taxonomy" id="104777"/>
    <lineage>
        <taxon>Eukaryota</taxon>
        <taxon>Metazoa</taxon>
        <taxon>Spiralia</taxon>
        <taxon>Gnathifera</taxon>
        <taxon>Rotifera</taxon>
        <taxon>Eurotatoria</taxon>
        <taxon>Monogononta</taxon>
        <taxon>Pseudotrocha</taxon>
        <taxon>Ploima</taxon>
        <taxon>Brachionidae</taxon>
        <taxon>Brachionus</taxon>
    </lineage>
</organism>
<dbReference type="Proteomes" id="UP000663879">
    <property type="component" value="Unassembled WGS sequence"/>
</dbReference>
<dbReference type="SUPFAM" id="SSF56112">
    <property type="entry name" value="Protein kinase-like (PK-like)"/>
    <property type="match status" value="1"/>
</dbReference>
<accession>A0A814DRK0</accession>
<feature type="chain" id="PRO_5032910117" description="Protein kinase domain-containing protein" evidence="1">
    <location>
        <begin position="18"/>
        <end position="393"/>
    </location>
</feature>
<feature type="domain" description="Protein kinase" evidence="2">
    <location>
        <begin position="85"/>
        <end position="387"/>
    </location>
</feature>
<dbReference type="InterPro" id="IPR000719">
    <property type="entry name" value="Prot_kinase_dom"/>
</dbReference>
<dbReference type="OrthoDB" id="10344353at2759"/>
<reference evidence="3" key="1">
    <citation type="submission" date="2021-02" db="EMBL/GenBank/DDBJ databases">
        <authorList>
            <person name="Nowell W R."/>
        </authorList>
    </citation>
    <scope>NUCLEOTIDE SEQUENCE</scope>
    <source>
        <strain evidence="3">Ploen Becks lab</strain>
    </source>
</reference>
<dbReference type="InterPro" id="IPR008271">
    <property type="entry name" value="Ser/Thr_kinase_AS"/>
</dbReference>
<dbReference type="PROSITE" id="PS00108">
    <property type="entry name" value="PROTEIN_KINASE_ST"/>
    <property type="match status" value="1"/>
</dbReference>
<evidence type="ECO:0000259" key="2">
    <source>
        <dbReference type="PROSITE" id="PS50011"/>
    </source>
</evidence>
<dbReference type="AlphaFoldDB" id="A0A814DRK0"/>
<dbReference type="GO" id="GO:0004672">
    <property type="term" value="F:protein kinase activity"/>
    <property type="evidence" value="ECO:0007669"/>
    <property type="project" value="InterPro"/>
</dbReference>
<evidence type="ECO:0000256" key="1">
    <source>
        <dbReference type="SAM" id="SignalP"/>
    </source>
</evidence>
<name>A0A814DRK0_9BILA</name>
<dbReference type="SMART" id="SM00220">
    <property type="entry name" value="S_TKc"/>
    <property type="match status" value="1"/>
</dbReference>
<gene>
    <name evidence="3" type="ORF">OXX778_LOCUS14360</name>
</gene>
<keyword evidence="1" id="KW-0732">Signal</keyword>
<evidence type="ECO:0000313" key="3">
    <source>
        <dbReference type="EMBL" id="CAF0959295.1"/>
    </source>
</evidence>
<dbReference type="PROSITE" id="PS50011">
    <property type="entry name" value="PROTEIN_KINASE_DOM"/>
    <property type="match status" value="1"/>
</dbReference>
<dbReference type="Gene3D" id="1.10.510.10">
    <property type="entry name" value="Transferase(Phosphotransferase) domain 1"/>
    <property type="match status" value="1"/>
</dbReference>
<dbReference type="GO" id="GO:0005524">
    <property type="term" value="F:ATP binding"/>
    <property type="evidence" value="ECO:0007669"/>
    <property type="project" value="InterPro"/>
</dbReference>
<proteinExistence type="predicted"/>
<evidence type="ECO:0000313" key="4">
    <source>
        <dbReference type="Proteomes" id="UP000663879"/>
    </source>
</evidence>
<dbReference type="InterPro" id="IPR011009">
    <property type="entry name" value="Kinase-like_dom_sf"/>
</dbReference>
<dbReference type="EMBL" id="CAJNOC010002944">
    <property type="protein sequence ID" value="CAF0959295.1"/>
    <property type="molecule type" value="Genomic_DNA"/>
</dbReference>
<comment type="caution">
    <text evidence="3">The sequence shown here is derived from an EMBL/GenBank/DDBJ whole genome shotgun (WGS) entry which is preliminary data.</text>
</comment>